<name>A0A195E3Z1_9HYME</name>
<evidence type="ECO:0000256" key="1">
    <source>
        <dbReference type="SAM" id="MobiDB-lite"/>
    </source>
</evidence>
<feature type="region of interest" description="Disordered" evidence="1">
    <location>
        <begin position="62"/>
        <end position="183"/>
    </location>
</feature>
<gene>
    <name evidence="2" type="ORF">ALC57_08103</name>
</gene>
<dbReference type="Proteomes" id="UP000078492">
    <property type="component" value="Unassembled WGS sequence"/>
</dbReference>
<feature type="compositionally biased region" description="Basic and acidic residues" evidence="1">
    <location>
        <begin position="160"/>
        <end position="173"/>
    </location>
</feature>
<keyword evidence="3" id="KW-1185">Reference proteome</keyword>
<feature type="compositionally biased region" description="Basic and acidic residues" evidence="1">
    <location>
        <begin position="82"/>
        <end position="117"/>
    </location>
</feature>
<accession>A0A195E3Z1</accession>
<proteinExistence type="predicted"/>
<evidence type="ECO:0000313" key="3">
    <source>
        <dbReference type="Proteomes" id="UP000078492"/>
    </source>
</evidence>
<dbReference type="AlphaFoldDB" id="A0A195E3Z1"/>
<evidence type="ECO:0000313" key="2">
    <source>
        <dbReference type="EMBL" id="KYN19627.1"/>
    </source>
</evidence>
<dbReference type="EMBL" id="KQ979701">
    <property type="protein sequence ID" value="KYN19627.1"/>
    <property type="molecule type" value="Genomic_DNA"/>
</dbReference>
<sequence length="344" mass="38856">MLFALHKISCNIAEPPAHIQTKTLLNLVSNFIREWGTRKINPSTSIKATSVDGIIAEDLSEADGSSRSLWRGKTETSAGGARSDDGTRNTDKVAERIREKRDNNPHQREVGEVEDKNKRRRSRDTENTMTEEDEKEKSEADTAFLSKNKGPGSKKTALADAEKGHSSLNEEGKLPTTRTLQIRSNPKLSNAHFMELGLNRLPKIYTVFTPGGKDALAIERKSQISIFDTMRWRRFRLVISSPYVCPVWTTKRSDKQPTTCSLPSTIGLARETTLVDSPGSSRVAGNDTRKSIIPQEHPLKKNFFFENFFIYIYIRNIRYTNVVSNRINFLERALASGNKVEQQR</sequence>
<reference evidence="2 3" key="1">
    <citation type="submission" date="2015-09" db="EMBL/GenBank/DDBJ databases">
        <title>Trachymyrmex cornetzi WGS genome.</title>
        <authorList>
            <person name="Nygaard S."/>
            <person name="Hu H."/>
            <person name="Boomsma J."/>
            <person name="Zhang G."/>
        </authorList>
    </citation>
    <scope>NUCLEOTIDE SEQUENCE [LARGE SCALE GENOMIC DNA]</scope>
    <source>
        <strain evidence="2">Tcor2-1</strain>
        <tissue evidence="2">Whole body</tissue>
    </source>
</reference>
<protein>
    <submittedName>
        <fullName evidence="2">Uncharacterized protein</fullName>
    </submittedName>
</protein>
<dbReference type="STRING" id="471704.A0A195E3Z1"/>
<organism evidence="2 3">
    <name type="scientific">Trachymyrmex cornetzi</name>
    <dbReference type="NCBI Taxonomy" id="471704"/>
    <lineage>
        <taxon>Eukaryota</taxon>
        <taxon>Metazoa</taxon>
        <taxon>Ecdysozoa</taxon>
        <taxon>Arthropoda</taxon>
        <taxon>Hexapoda</taxon>
        <taxon>Insecta</taxon>
        <taxon>Pterygota</taxon>
        <taxon>Neoptera</taxon>
        <taxon>Endopterygota</taxon>
        <taxon>Hymenoptera</taxon>
        <taxon>Apocrita</taxon>
        <taxon>Aculeata</taxon>
        <taxon>Formicoidea</taxon>
        <taxon>Formicidae</taxon>
        <taxon>Myrmicinae</taxon>
        <taxon>Trachymyrmex</taxon>
    </lineage>
</organism>